<name>A0ABR2TH06_9ROSI</name>
<sequence length="144" mass="17542">MVVSSAVLIEMIIENKRDLRLLSDRSDRYYRRWSRANESLQIERRRRRQNQARLSDQQYRNLRARCAFFKPHYQMLENRREDLGVLINELEVSLSRRNSIRVRNLAALDIVRDVHDRHEWMGQLRNESNDEATFEEIAEYFDMI</sequence>
<evidence type="ECO:0000313" key="1">
    <source>
        <dbReference type="EMBL" id="KAK9036590.1"/>
    </source>
</evidence>
<reference evidence="1 2" key="1">
    <citation type="journal article" date="2024" name="G3 (Bethesda)">
        <title>Genome assembly of Hibiscus sabdariffa L. provides insights into metabolisms of medicinal natural products.</title>
        <authorList>
            <person name="Kim T."/>
        </authorList>
    </citation>
    <scope>NUCLEOTIDE SEQUENCE [LARGE SCALE GENOMIC DNA]</scope>
    <source>
        <strain evidence="1">TK-2024</strain>
        <tissue evidence="1">Old leaves</tissue>
    </source>
</reference>
<protein>
    <submittedName>
        <fullName evidence="1">Uncharacterized protein</fullName>
    </submittedName>
</protein>
<keyword evidence="2" id="KW-1185">Reference proteome</keyword>
<gene>
    <name evidence="1" type="ORF">V6N11_078585</name>
</gene>
<dbReference type="Proteomes" id="UP001396334">
    <property type="component" value="Unassembled WGS sequence"/>
</dbReference>
<evidence type="ECO:0000313" key="2">
    <source>
        <dbReference type="Proteomes" id="UP001396334"/>
    </source>
</evidence>
<proteinExistence type="predicted"/>
<comment type="caution">
    <text evidence="1">The sequence shown here is derived from an EMBL/GenBank/DDBJ whole genome shotgun (WGS) entry which is preliminary data.</text>
</comment>
<dbReference type="EMBL" id="JBBPBN010000006">
    <property type="protein sequence ID" value="KAK9036590.1"/>
    <property type="molecule type" value="Genomic_DNA"/>
</dbReference>
<organism evidence="1 2">
    <name type="scientific">Hibiscus sabdariffa</name>
    <name type="common">roselle</name>
    <dbReference type="NCBI Taxonomy" id="183260"/>
    <lineage>
        <taxon>Eukaryota</taxon>
        <taxon>Viridiplantae</taxon>
        <taxon>Streptophyta</taxon>
        <taxon>Embryophyta</taxon>
        <taxon>Tracheophyta</taxon>
        <taxon>Spermatophyta</taxon>
        <taxon>Magnoliopsida</taxon>
        <taxon>eudicotyledons</taxon>
        <taxon>Gunneridae</taxon>
        <taxon>Pentapetalae</taxon>
        <taxon>rosids</taxon>
        <taxon>malvids</taxon>
        <taxon>Malvales</taxon>
        <taxon>Malvaceae</taxon>
        <taxon>Malvoideae</taxon>
        <taxon>Hibiscus</taxon>
    </lineage>
</organism>
<accession>A0ABR2TH06</accession>